<dbReference type="EMBL" id="JACHIW010000001">
    <property type="protein sequence ID" value="MBB5157648.1"/>
    <property type="molecule type" value="Genomic_DNA"/>
</dbReference>
<dbReference type="AlphaFoldDB" id="A0A840QFY3"/>
<protein>
    <recommendedName>
        <fullName evidence="4">Aminoglycoside phosphotransferase</fullName>
    </recommendedName>
</protein>
<comment type="caution">
    <text evidence="2">The sequence shown here is derived from an EMBL/GenBank/DDBJ whole genome shotgun (WGS) entry which is preliminary data.</text>
</comment>
<keyword evidence="3" id="KW-1185">Reference proteome</keyword>
<dbReference type="Gene3D" id="3.90.1200.10">
    <property type="match status" value="1"/>
</dbReference>
<accession>A0A840QFY3</accession>
<evidence type="ECO:0000313" key="2">
    <source>
        <dbReference type="EMBL" id="MBB5157648.1"/>
    </source>
</evidence>
<feature type="region of interest" description="Disordered" evidence="1">
    <location>
        <begin position="255"/>
        <end position="276"/>
    </location>
</feature>
<sequence>MALARVDWQDVSPHVREVIESRTGPVRSARTVSAGKHSAVALLLDSSGGRVFVKGLRTDHVGIMTQAREAVIAPFVGAVSPRLLWWVEADGWDLLGFEWIEGRHADYRPGSPDLPAVVEMMQRLGTITCPDLPEVKRPEKRWRKYVDDPAELEMLTGSTLLHTDYNPANVLIDSSGTAHLIDWAWPTRGAAFIDPCVLVYRLIADGHTPATAEAWVRDTPAWATALAEAIDVFARANARVWDELAAEAPEDRWKRKMSEVTREWAESRRGTARTSR</sequence>
<proteinExistence type="predicted"/>
<dbReference type="Proteomes" id="UP000584374">
    <property type="component" value="Unassembled WGS sequence"/>
</dbReference>
<dbReference type="SUPFAM" id="SSF56112">
    <property type="entry name" value="Protein kinase-like (PK-like)"/>
    <property type="match status" value="1"/>
</dbReference>
<evidence type="ECO:0000313" key="3">
    <source>
        <dbReference type="Proteomes" id="UP000584374"/>
    </source>
</evidence>
<evidence type="ECO:0008006" key="4">
    <source>
        <dbReference type="Google" id="ProtNLM"/>
    </source>
</evidence>
<feature type="compositionally biased region" description="Basic and acidic residues" evidence="1">
    <location>
        <begin position="255"/>
        <end position="269"/>
    </location>
</feature>
<evidence type="ECO:0000256" key="1">
    <source>
        <dbReference type="SAM" id="MobiDB-lite"/>
    </source>
</evidence>
<dbReference type="InterPro" id="IPR011009">
    <property type="entry name" value="Kinase-like_dom_sf"/>
</dbReference>
<name>A0A840QFY3_9PSEU</name>
<gene>
    <name evidence="2" type="ORF">BJ970_005182</name>
</gene>
<reference evidence="2 3" key="1">
    <citation type="submission" date="2020-08" db="EMBL/GenBank/DDBJ databases">
        <title>Sequencing the genomes of 1000 actinobacteria strains.</title>
        <authorList>
            <person name="Klenk H.-P."/>
        </authorList>
    </citation>
    <scope>NUCLEOTIDE SEQUENCE [LARGE SCALE GENOMIC DNA]</scope>
    <source>
        <strain evidence="2 3">DSM 45584</strain>
    </source>
</reference>
<dbReference type="RefSeq" id="WP_246471015.1">
    <property type="nucleotide sequence ID" value="NZ_JACHIW010000001.1"/>
</dbReference>
<organism evidence="2 3">
    <name type="scientific">Saccharopolyspora phatthalungensis</name>
    <dbReference type="NCBI Taxonomy" id="664693"/>
    <lineage>
        <taxon>Bacteria</taxon>
        <taxon>Bacillati</taxon>
        <taxon>Actinomycetota</taxon>
        <taxon>Actinomycetes</taxon>
        <taxon>Pseudonocardiales</taxon>
        <taxon>Pseudonocardiaceae</taxon>
        <taxon>Saccharopolyspora</taxon>
    </lineage>
</organism>